<reference evidence="1" key="1">
    <citation type="submission" date="2023-04" db="EMBL/GenBank/DDBJ databases">
        <title>Draft Genome sequencing of Naganishia species isolated from polar environments using Oxford Nanopore Technology.</title>
        <authorList>
            <person name="Leo P."/>
            <person name="Venkateswaran K."/>
        </authorList>
    </citation>
    <scope>NUCLEOTIDE SEQUENCE</scope>
    <source>
        <strain evidence="1">MNA-CCFEE 5261</strain>
    </source>
</reference>
<name>A0ACC2VFX4_9TREE</name>
<dbReference type="EMBL" id="JASBWR010000085">
    <property type="protein sequence ID" value="KAJ9097472.1"/>
    <property type="molecule type" value="Genomic_DNA"/>
</dbReference>
<proteinExistence type="predicted"/>
<comment type="caution">
    <text evidence="1">The sequence shown here is derived from an EMBL/GenBank/DDBJ whole genome shotgun (WGS) entry which is preliminary data.</text>
</comment>
<sequence>MPDVTPSSTAVQDNKTVAPAEKAGEKVYPDLPSDTVPEDYGKRDQEAKLRWLVTQRFSDRYPTWSLGKAYTDGCLFTKAVGIVDTTIILIIKQLAADNHITKTEHAAISFFEAWRKSMGHLSDTMAENLKSILKFGKVPTGMGVLQPVETEDFDAAALFKTVSTTPTLADDKTVWDLLGQMLELFVEKNKFLNDINPVGAVSYAELIKTCIQAGKDFFEAWRADPKARNRGAPVSPSHPPVQMVALIQDSKAIARMETKVMAISSAPDSDSTSEPLVTEFSNSVVAPKFEARRVAYAVPVSDSMEESHFALKVDDVKGGNDSAVPLITEDDRVRPSRLENVDVPNLFNV</sequence>
<protein>
    <submittedName>
        <fullName evidence="1">Uncharacterized protein</fullName>
    </submittedName>
</protein>
<dbReference type="Proteomes" id="UP001241377">
    <property type="component" value="Unassembled WGS sequence"/>
</dbReference>
<gene>
    <name evidence="1" type="ORF">QFC19_006741</name>
</gene>
<organism evidence="1 2">
    <name type="scientific">Naganishia cerealis</name>
    <dbReference type="NCBI Taxonomy" id="610337"/>
    <lineage>
        <taxon>Eukaryota</taxon>
        <taxon>Fungi</taxon>
        <taxon>Dikarya</taxon>
        <taxon>Basidiomycota</taxon>
        <taxon>Agaricomycotina</taxon>
        <taxon>Tremellomycetes</taxon>
        <taxon>Filobasidiales</taxon>
        <taxon>Filobasidiaceae</taxon>
        <taxon>Naganishia</taxon>
    </lineage>
</organism>
<accession>A0ACC2VFX4</accession>
<evidence type="ECO:0000313" key="1">
    <source>
        <dbReference type="EMBL" id="KAJ9097472.1"/>
    </source>
</evidence>
<keyword evidence="2" id="KW-1185">Reference proteome</keyword>
<evidence type="ECO:0000313" key="2">
    <source>
        <dbReference type="Proteomes" id="UP001241377"/>
    </source>
</evidence>